<dbReference type="RefSeq" id="WP_016869858.1">
    <property type="nucleotide sequence ID" value="NZ_CAWNVR010000337.1"/>
</dbReference>
<keyword evidence="2" id="KW-1185">Reference proteome</keyword>
<protein>
    <submittedName>
        <fullName evidence="1">Uncharacterized protein</fullName>
    </submittedName>
</protein>
<evidence type="ECO:0000313" key="2">
    <source>
        <dbReference type="Proteomes" id="UP000235036"/>
    </source>
</evidence>
<dbReference type="Proteomes" id="UP000235036">
    <property type="component" value="Unassembled WGS sequence"/>
</dbReference>
<dbReference type="EMBL" id="NRQW01000028">
    <property type="protein sequence ID" value="PLZ94188.1"/>
    <property type="molecule type" value="Genomic_DNA"/>
</dbReference>
<accession>A0A2N6K8V9</accession>
<evidence type="ECO:0000313" key="1">
    <source>
        <dbReference type="EMBL" id="PLZ94188.1"/>
    </source>
</evidence>
<comment type="caution">
    <text evidence="1">The sequence shown here is derived from an EMBL/GenBank/DDBJ whole genome shotgun (WGS) entry which is preliminary data.</text>
</comment>
<reference evidence="1 2" key="1">
    <citation type="submission" date="2017-08" db="EMBL/GenBank/DDBJ databases">
        <title>Genomes of Fischerella (Mastigocladus) sp. strains.</title>
        <authorList>
            <person name="Miller S.R."/>
        </authorList>
    </citation>
    <scope>NUCLEOTIDE SEQUENCE [LARGE SCALE GENOMIC DNA]</scope>
    <source>
        <strain evidence="1 2">CCMEE 5323</strain>
    </source>
</reference>
<proteinExistence type="predicted"/>
<sequence length="70" mass="8184">MPQPIFCQTPTKGLLNLAYARQIRFRNLHINMAWQLTCFITWSNGEKETFINKDAQAINQTIEKITQTKD</sequence>
<gene>
    <name evidence="1" type="ORF">CEN44_01265</name>
</gene>
<organism evidence="1 2">
    <name type="scientific">Fischerella muscicola CCMEE 5323</name>
    <dbReference type="NCBI Taxonomy" id="2019572"/>
    <lineage>
        <taxon>Bacteria</taxon>
        <taxon>Bacillati</taxon>
        <taxon>Cyanobacteriota</taxon>
        <taxon>Cyanophyceae</taxon>
        <taxon>Nostocales</taxon>
        <taxon>Hapalosiphonaceae</taxon>
        <taxon>Fischerella</taxon>
    </lineage>
</organism>
<dbReference type="AlphaFoldDB" id="A0A2N6K8V9"/>
<name>A0A2N6K8V9_FISMU</name>